<keyword evidence="3 10" id="KW-0812">Transmembrane</keyword>
<feature type="transmembrane region" description="Helical" evidence="10">
    <location>
        <begin position="402"/>
        <end position="424"/>
    </location>
</feature>
<dbReference type="GO" id="GO:0005524">
    <property type="term" value="F:ATP binding"/>
    <property type="evidence" value="ECO:0007669"/>
    <property type="project" value="UniProtKB-UniRule"/>
</dbReference>
<dbReference type="SFLD" id="SFLDS00003">
    <property type="entry name" value="Haloacid_Dehalogenase"/>
    <property type="match status" value="1"/>
</dbReference>
<dbReference type="NCBIfam" id="TIGR01525">
    <property type="entry name" value="ATPase-IB_hvy"/>
    <property type="match status" value="1"/>
</dbReference>
<feature type="transmembrane region" description="Helical" evidence="10">
    <location>
        <begin position="217"/>
        <end position="240"/>
    </location>
</feature>
<dbReference type="KEGG" id="seri:SERIO_v1c10080"/>
<comment type="similarity">
    <text evidence="2 10">Belongs to the cation transport ATPase (P-type) (TC 3.A.3) family. Type IB subfamily.</text>
</comment>
<keyword evidence="8 10" id="KW-1133">Transmembrane helix</keyword>
<dbReference type="PATRIC" id="fig|743698.3.peg.1017"/>
<dbReference type="InterPro" id="IPR001757">
    <property type="entry name" value="P_typ_ATPase"/>
</dbReference>
<dbReference type="GO" id="GO:0012505">
    <property type="term" value="C:endomembrane system"/>
    <property type="evidence" value="ECO:0007669"/>
    <property type="project" value="UniProtKB-SubCell"/>
</dbReference>
<feature type="transmembrane region" description="Helical" evidence="10">
    <location>
        <begin position="187"/>
        <end position="205"/>
    </location>
</feature>
<dbReference type="AlphaFoldDB" id="A0A0H3XLV7"/>
<reference evidence="13 14" key="1">
    <citation type="journal article" date="2015" name="Genome Biol. Evol.">
        <title>Found and Lost: The Fates of Horizontally Acquired Genes in Arthropod-Symbiotic Spiroplasma.</title>
        <authorList>
            <person name="Lo W.S."/>
            <person name="Gasparich G.E."/>
            <person name="Kuo C.H."/>
        </authorList>
    </citation>
    <scope>NUCLEOTIDE SEQUENCE [LARGE SCALE GENOMIC DNA]</scope>
    <source>
        <strain evidence="14">TDA-040725-5</strain>
    </source>
</reference>
<feature type="transmembrane region" description="Helical" evidence="10">
    <location>
        <begin position="157"/>
        <end position="175"/>
    </location>
</feature>
<dbReference type="PANTHER" id="PTHR43520">
    <property type="entry name" value="ATP7, ISOFORM B"/>
    <property type="match status" value="1"/>
</dbReference>
<dbReference type="PROSITE" id="PS00154">
    <property type="entry name" value="ATPASE_E1_E2"/>
    <property type="match status" value="1"/>
</dbReference>
<keyword evidence="10" id="KW-1003">Cell membrane</keyword>
<evidence type="ECO:0000256" key="1">
    <source>
        <dbReference type="ARBA" id="ARBA00004127"/>
    </source>
</evidence>
<gene>
    <name evidence="13" type="primary">ctpV</name>
    <name evidence="13" type="ORF">SERIO_v1c10080</name>
</gene>
<evidence type="ECO:0000256" key="11">
    <source>
        <dbReference type="SAM" id="MobiDB-lite"/>
    </source>
</evidence>
<dbReference type="GO" id="GO:0055070">
    <property type="term" value="P:copper ion homeostasis"/>
    <property type="evidence" value="ECO:0007669"/>
    <property type="project" value="TreeGrafter"/>
</dbReference>
<keyword evidence="5 10" id="KW-0547">Nucleotide-binding</keyword>
<dbReference type="GO" id="GO:0043682">
    <property type="term" value="F:P-type divalent copper transporter activity"/>
    <property type="evidence" value="ECO:0007669"/>
    <property type="project" value="TreeGrafter"/>
</dbReference>
<dbReference type="GO" id="GO:0016887">
    <property type="term" value="F:ATP hydrolysis activity"/>
    <property type="evidence" value="ECO:0007669"/>
    <property type="project" value="InterPro"/>
</dbReference>
<feature type="region of interest" description="Disordered" evidence="11">
    <location>
        <begin position="1"/>
        <end position="112"/>
    </location>
</feature>
<evidence type="ECO:0000256" key="6">
    <source>
        <dbReference type="ARBA" id="ARBA00022840"/>
    </source>
</evidence>
<dbReference type="InterPro" id="IPR023214">
    <property type="entry name" value="HAD_sf"/>
</dbReference>
<evidence type="ECO:0000256" key="10">
    <source>
        <dbReference type="RuleBase" id="RU362081"/>
    </source>
</evidence>
<keyword evidence="4 10" id="KW-0479">Metal-binding</keyword>
<dbReference type="InterPro" id="IPR036412">
    <property type="entry name" value="HAD-like_sf"/>
</dbReference>
<dbReference type="SFLD" id="SFLDG00002">
    <property type="entry name" value="C1.7:_P-type_atpase_like"/>
    <property type="match status" value="1"/>
</dbReference>
<keyword evidence="14" id="KW-1185">Reference proteome</keyword>
<evidence type="ECO:0000256" key="9">
    <source>
        <dbReference type="ARBA" id="ARBA00023136"/>
    </source>
</evidence>
<feature type="transmembrane region" description="Helical" evidence="10">
    <location>
        <begin position="740"/>
        <end position="759"/>
    </location>
</feature>
<dbReference type="InterPro" id="IPR023298">
    <property type="entry name" value="ATPase_P-typ_TM_dom_sf"/>
</dbReference>
<evidence type="ECO:0000256" key="2">
    <source>
        <dbReference type="ARBA" id="ARBA00006024"/>
    </source>
</evidence>
<dbReference type="Pfam" id="PF00702">
    <property type="entry name" value="Hydrolase"/>
    <property type="match status" value="1"/>
</dbReference>
<organism evidence="13 14">
    <name type="scientific">Spiroplasma eriocheiris</name>
    <dbReference type="NCBI Taxonomy" id="315358"/>
    <lineage>
        <taxon>Bacteria</taxon>
        <taxon>Bacillati</taxon>
        <taxon>Mycoplasmatota</taxon>
        <taxon>Mollicutes</taxon>
        <taxon>Entomoplasmatales</taxon>
        <taxon>Spiroplasmataceae</taxon>
        <taxon>Spiroplasma</taxon>
    </lineage>
</organism>
<feature type="transmembrane region" description="Helical" evidence="10">
    <location>
        <begin position="246"/>
        <end position="263"/>
    </location>
</feature>
<evidence type="ECO:0000256" key="8">
    <source>
        <dbReference type="ARBA" id="ARBA00022989"/>
    </source>
</evidence>
<dbReference type="PANTHER" id="PTHR43520:SF8">
    <property type="entry name" value="P-TYPE CU(+) TRANSPORTER"/>
    <property type="match status" value="1"/>
</dbReference>
<evidence type="ECO:0000313" key="13">
    <source>
        <dbReference type="EMBL" id="AKM54564.1"/>
    </source>
</evidence>
<dbReference type="PRINTS" id="PR00119">
    <property type="entry name" value="CATATPASE"/>
</dbReference>
<dbReference type="STRING" id="315358.SERIO_v1c10080"/>
<dbReference type="GO" id="GO:0005507">
    <property type="term" value="F:copper ion binding"/>
    <property type="evidence" value="ECO:0007669"/>
    <property type="project" value="TreeGrafter"/>
</dbReference>
<dbReference type="Gene3D" id="3.40.1110.10">
    <property type="entry name" value="Calcium-transporting ATPase, cytoplasmic domain N"/>
    <property type="match status" value="1"/>
</dbReference>
<dbReference type="RefSeq" id="WP_236682141.1">
    <property type="nucleotide sequence ID" value="NZ_CP011856.1"/>
</dbReference>
<dbReference type="Pfam" id="PF00122">
    <property type="entry name" value="E1-E2_ATPase"/>
    <property type="match status" value="1"/>
</dbReference>
<dbReference type="SUPFAM" id="SSF81660">
    <property type="entry name" value="Metal cation-transporting ATPase, ATP-binding domain N"/>
    <property type="match status" value="1"/>
</dbReference>
<dbReference type="EMBL" id="CP011856">
    <property type="protein sequence ID" value="AKM54564.1"/>
    <property type="molecule type" value="Genomic_DNA"/>
</dbReference>
<protein>
    <submittedName>
        <fullName evidence="13">Cation-transporting ATPase V</fullName>
    </submittedName>
</protein>
<feature type="compositionally biased region" description="Basic and acidic residues" evidence="11">
    <location>
        <begin position="1"/>
        <end position="30"/>
    </location>
</feature>
<dbReference type="NCBIfam" id="TIGR01494">
    <property type="entry name" value="ATPase_P-type"/>
    <property type="match status" value="1"/>
</dbReference>
<dbReference type="NCBIfam" id="TIGR01511">
    <property type="entry name" value="ATPase-IB1_Cu"/>
    <property type="match status" value="1"/>
</dbReference>
<evidence type="ECO:0000313" key="14">
    <source>
        <dbReference type="Proteomes" id="UP000035661"/>
    </source>
</evidence>
<dbReference type="InterPro" id="IPR044492">
    <property type="entry name" value="P_typ_ATPase_HD_dom"/>
</dbReference>
<dbReference type="SUPFAM" id="SSF81665">
    <property type="entry name" value="Calcium ATPase, transmembrane domain M"/>
    <property type="match status" value="1"/>
</dbReference>
<evidence type="ECO:0000256" key="3">
    <source>
        <dbReference type="ARBA" id="ARBA00022692"/>
    </source>
</evidence>
<dbReference type="InterPro" id="IPR018303">
    <property type="entry name" value="ATPase_P-typ_P_site"/>
</dbReference>
<dbReference type="SUPFAM" id="SSF56784">
    <property type="entry name" value="HAD-like"/>
    <property type="match status" value="1"/>
</dbReference>
<dbReference type="InterPro" id="IPR008250">
    <property type="entry name" value="ATPase_P-typ_transduc_dom_A_sf"/>
</dbReference>
<feature type="transmembrane region" description="Helical" evidence="10">
    <location>
        <begin position="765"/>
        <end position="785"/>
    </location>
</feature>
<name>A0A0H3XLV7_9MOLU</name>
<feature type="domain" description="P-type ATPase A" evidence="12">
    <location>
        <begin position="289"/>
        <end position="385"/>
    </location>
</feature>
<dbReference type="GO" id="GO:0005886">
    <property type="term" value="C:plasma membrane"/>
    <property type="evidence" value="ECO:0007669"/>
    <property type="project" value="UniProtKB-SubCell"/>
</dbReference>
<dbReference type="InterPro" id="IPR059000">
    <property type="entry name" value="ATPase_P-type_domA"/>
</dbReference>
<proteinExistence type="inferred from homology"/>
<keyword evidence="9 10" id="KW-0472">Membrane</keyword>
<reference evidence="14" key="2">
    <citation type="submission" date="2015-06" db="EMBL/GenBank/DDBJ databases">
        <title>Complete genome sequence of Spiroplasma eriocheiris TDA-040725-5 (DSM 21848).</title>
        <authorList>
            <person name="Lo W.-S."/>
            <person name="Kuo C.-H."/>
        </authorList>
    </citation>
    <scope>NUCLEOTIDE SEQUENCE [LARGE SCALE GENOMIC DNA]</scope>
    <source>
        <strain evidence="14">TDA-040725-5</strain>
    </source>
</reference>
<keyword evidence="7" id="KW-1278">Translocase</keyword>
<dbReference type="Gene3D" id="2.70.150.10">
    <property type="entry name" value="Calcium-transporting ATPase, cytoplasmic transduction domain A"/>
    <property type="match status" value="1"/>
</dbReference>
<feature type="compositionally biased region" description="Basic and acidic residues" evidence="11">
    <location>
        <begin position="44"/>
        <end position="104"/>
    </location>
</feature>
<comment type="subcellular location">
    <subcellularLocation>
        <location evidence="10">Cell membrane</location>
    </subcellularLocation>
    <subcellularLocation>
        <location evidence="1">Endomembrane system</location>
        <topology evidence="1">Multi-pass membrane protein</topology>
    </subcellularLocation>
</comment>
<evidence type="ECO:0000256" key="4">
    <source>
        <dbReference type="ARBA" id="ARBA00022723"/>
    </source>
</evidence>
<evidence type="ECO:0000256" key="5">
    <source>
        <dbReference type="ARBA" id="ARBA00022741"/>
    </source>
</evidence>
<dbReference type="SUPFAM" id="SSF81653">
    <property type="entry name" value="Calcium ATPase, transduction domain A"/>
    <property type="match status" value="1"/>
</dbReference>
<dbReference type="Proteomes" id="UP000035661">
    <property type="component" value="Chromosome"/>
</dbReference>
<feature type="transmembrane region" description="Helical" evidence="10">
    <location>
        <begin position="436"/>
        <end position="459"/>
    </location>
</feature>
<evidence type="ECO:0000259" key="12">
    <source>
        <dbReference type="Pfam" id="PF00122"/>
    </source>
</evidence>
<evidence type="ECO:0000256" key="7">
    <source>
        <dbReference type="ARBA" id="ARBA00022967"/>
    </source>
</evidence>
<dbReference type="Gene3D" id="3.40.50.1000">
    <property type="entry name" value="HAD superfamily/HAD-like"/>
    <property type="match status" value="1"/>
</dbReference>
<accession>A0A0H3XLV7</accession>
<dbReference type="SFLD" id="SFLDF00027">
    <property type="entry name" value="p-type_atpase"/>
    <property type="match status" value="1"/>
</dbReference>
<sequence>MKNKKEQTNHHSKEGHSPLNHEKTMNKLNDDPLMVNDHRHHHSPTGEHQHLHNSSEEHHHNRVHQHDNPMVDSHSEHMMMDKTEPNQHHQHEEHRGHNHHHDDAMSGLHSGHMMMANSDGEHQHHDHHEHHNHLMHMQDFYIPAKVKDWNKRSVANLIKLLVGCVITCALMLGMINVYPLTYLSNKWFQWVGTTVVLVYPGFYYYKSMFNELFRWRTIGMYTLIGIGSLIAYAYSIYLVFDNPNHYHLFFETAAAIITILLIGDTINASVQHKVTSGMKDILSLQVMTANLVTNNYQTVKEVNIKDINIGDLLLVKKGDKIPVDGKVNQGVAYINEVMLTGESNIIEKTVNDPVIGGTINEGNPFYMEALKVGNDTVLANILDKVAAIQAQKPRVQKIADKISQWFTPSVFILAVIAFLIQYFYVDVNNVSHAINIAIAVIIIACPCALGIATPLATAIGTSKAVKEGIIFNNAQVFEKITKIDAIAFDKTGTITTGELTVSKILGDSKNYSYIYNLELLSNHPIAKSIIKVISDQQPNLKLTNFSEQPGKGVSAIFENKELTLISYQKAIQKFKIADELKNELTAYPHESATLIALVINNTIENIIILTDTIRLNAKSTIAKFKKMNIAVYMISGDDIVATKRIADEVGIENYHANVSPLDKAKIIEEIQHQNKVVAYVGDGINDVVALKQSDFAISMSQGSEVAIQASDITIIKPDILNIYKAFTSTKVTRKIIWSNFAWAFGYNIIMLPLAMAGIIPPMISAITMGASNLTVLLNSLVFNLVKIDYAK</sequence>
<dbReference type="InterPro" id="IPR027256">
    <property type="entry name" value="P-typ_ATPase_IB"/>
</dbReference>
<dbReference type="InterPro" id="IPR023299">
    <property type="entry name" value="ATPase_P-typ_cyto_dom_N"/>
</dbReference>
<keyword evidence="6 10" id="KW-0067">ATP-binding</keyword>